<dbReference type="Proteomes" id="UP000033636">
    <property type="component" value="Unassembled WGS sequence"/>
</dbReference>
<comment type="caution">
    <text evidence="1">The sequence shown here is derived from an EMBL/GenBank/DDBJ whole genome shotgun (WGS) entry which is preliminary data.</text>
</comment>
<evidence type="ECO:0000313" key="2">
    <source>
        <dbReference type="Proteomes" id="UP000033636"/>
    </source>
</evidence>
<organism evidence="1 2">
    <name type="scientific">Thermoproteus sp. AZ2</name>
    <dbReference type="NCBI Taxonomy" id="1609232"/>
    <lineage>
        <taxon>Archaea</taxon>
        <taxon>Thermoproteota</taxon>
        <taxon>Thermoprotei</taxon>
        <taxon>Thermoproteales</taxon>
        <taxon>Thermoproteaceae</taxon>
        <taxon>Thermoproteus</taxon>
    </lineage>
</organism>
<sequence>MGFKPYTLEEGVFLVKLARRAVEEYLTSGRAIEPPADTPKRLLTDNYGVFTTIEKLSGGRLELRGCIGYPEGYKNVAYATIYSALAACCEDPRFPAMTADELNSVVFEVSILSPLELLPPTPKDYLRLVEVGRHGVVVKRGFYSGLLLPQVPVEECWDAEEFLSNGCLKAWLHADCWLDERTKIYVFEAQLFKERSPRGEIYERDLKEELSRCRSGGQ</sequence>
<dbReference type="EMBL" id="JZWT02000008">
    <property type="protein sequence ID" value="MFB6490398.1"/>
    <property type="molecule type" value="Genomic_DNA"/>
</dbReference>
<accession>A0ACC6V0C6</accession>
<name>A0ACC6V0C6_9CREN</name>
<protein>
    <submittedName>
        <fullName evidence="1">TIGR00296 family protein</fullName>
    </submittedName>
</protein>
<gene>
    <name evidence="1" type="ORF">TU35_003970</name>
</gene>
<evidence type="ECO:0000313" key="1">
    <source>
        <dbReference type="EMBL" id="MFB6490398.1"/>
    </source>
</evidence>
<reference evidence="1" key="1">
    <citation type="submission" date="2024-07" db="EMBL/GenBank/DDBJ databases">
        <title>Metagenome and Metagenome-Assembled Genomes of Archaea from a hot spring from the geothermal field of Los Azufres, Mexico.</title>
        <authorList>
            <person name="Marin-Paredes R."/>
            <person name="Martinez-Romero E."/>
            <person name="Servin-Garciduenas L.E."/>
        </authorList>
    </citation>
    <scope>NUCLEOTIDE SEQUENCE</scope>
</reference>
<proteinExistence type="predicted"/>